<dbReference type="SUPFAM" id="SSF55347">
    <property type="entry name" value="Glyceraldehyde-3-phosphate dehydrogenase-like, C-terminal domain"/>
    <property type="match status" value="1"/>
</dbReference>
<proteinExistence type="predicted"/>
<dbReference type="InterPro" id="IPR036291">
    <property type="entry name" value="NAD(P)-bd_dom_sf"/>
</dbReference>
<dbReference type="RefSeq" id="WP_083092453.1">
    <property type="nucleotide sequence ID" value="NZ_LXWF01000041.1"/>
</dbReference>
<evidence type="ECO:0000313" key="4">
    <source>
        <dbReference type="EMBL" id="ORC15994.1"/>
    </source>
</evidence>
<evidence type="ECO:0000259" key="3">
    <source>
        <dbReference type="PROSITE" id="PS50835"/>
    </source>
</evidence>
<dbReference type="PROSITE" id="PS50835">
    <property type="entry name" value="IG_LIKE"/>
    <property type="match status" value="1"/>
</dbReference>
<dbReference type="InterPro" id="IPR055170">
    <property type="entry name" value="GFO_IDH_MocA-like_dom"/>
</dbReference>
<dbReference type="AlphaFoldDB" id="A0A1Y1RN55"/>
<evidence type="ECO:0000313" key="5">
    <source>
        <dbReference type="Proteomes" id="UP000192359"/>
    </source>
</evidence>
<keyword evidence="1" id="KW-0560">Oxidoreductase</keyword>
<keyword evidence="2" id="KW-0520">NAD</keyword>
<dbReference type="OrthoDB" id="9792085at2"/>
<sequence>MSVQEISVAVIGAGMAGQGHAFGYRMASAIHNPSLPKVRLAAVADPNLPLAQEVAARYGYERVYADWVEVANDPNIDAVSIVVGNALHLPIAKGLLEAGKHVLCEKPLAGTLEDAEAMVELEKQYGDQLVTAVGYTVRRTPALNALKKKITNGDFGPVAGFISTYLCDYGTDTDAPMTWRYRGGPGSGALGDLGSHTIDTGEQLNGRVTSVRGAYLSTTITERHLPAGTVVGHGKVELSEEVESVGNEDTATFTCVFENGAVGTYTISRVAFGNPNGQTYHIYGPKTQASWDTLRPAEYIYNDSAAPADTAGPRTVVINAHTPNYPGSLAMDAPGVGYNYNQNFAFQARAFLEQIAGIEGHLQPCATFADGLHTLKVIAAIAESADLNGAEVKIR</sequence>
<dbReference type="InterPro" id="IPR007110">
    <property type="entry name" value="Ig-like_dom"/>
</dbReference>
<dbReference type="Pfam" id="PF01408">
    <property type="entry name" value="GFO_IDH_MocA"/>
    <property type="match status" value="1"/>
</dbReference>
<reference evidence="4 5" key="1">
    <citation type="submission" date="2016-05" db="EMBL/GenBank/DDBJ databases">
        <title>Draft genome sequence of a porcine commensal Rothia nasimurium.</title>
        <authorList>
            <person name="Gaiser R.A."/>
            <person name="Van Baarlen P."/>
            <person name="Wells J.M."/>
        </authorList>
    </citation>
    <scope>NUCLEOTIDE SEQUENCE [LARGE SCALE GENOMIC DNA]</scope>
    <source>
        <strain evidence="4 5">PT-32</strain>
    </source>
</reference>
<dbReference type="PANTHER" id="PTHR43818:SF11">
    <property type="entry name" value="BCDNA.GH03377"/>
    <property type="match status" value="1"/>
</dbReference>
<dbReference type="GO" id="GO:0000166">
    <property type="term" value="F:nucleotide binding"/>
    <property type="evidence" value="ECO:0007669"/>
    <property type="project" value="InterPro"/>
</dbReference>
<dbReference type="Gene3D" id="3.40.50.720">
    <property type="entry name" value="NAD(P)-binding Rossmann-like Domain"/>
    <property type="match status" value="1"/>
</dbReference>
<evidence type="ECO:0000256" key="2">
    <source>
        <dbReference type="ARBA" id="ARBA00023027"/>
    </source>
</evidence>
<protein>
    <submittedName>
        <fullName evidence="4">Dehydrogenase</fullName>
    </submittedName>
</protein>
<accession>A0A1Y1RN55</accession>
<dbReference type="SUPFAM" id="SSF51735">
    <property type="entry name" value="NAD(P)-binding Rossmann-fold domains"/>
    <property type="match status" value="1"/>
</dbReference>
<dbReference type="Gene3D" id="3.30.360.10">
    <property type="entry name" value="Dihydrodipicolinate Reductase, domain 2"/>
    <property type="match status" value="1"/>
</dbReference>
<evidence type="ECO:0000256" key="1">
    <source>
        <dbReference type="ARBA" id="ARBA00023002"/>
    </source>
</evidence>
<dbReference type="InterPro" id="IPR050463">
    <property type="entry name" value="Gfo/Idh/MocA_oxidrdct_glycsds"/>
</dbReference>
<dbReference type="EMBL" id="LXWF01000041">
    <property type="protein sequence ID" value="ORC15994.1"/>
    <property type="molecule type" value="Genomic_DNA"/>
</dbReference>
<feature type="domain" description="Ig-like" evidence="3">
    <location>
        <begin position="141"/>
        <end position="268"/>
    </location>
</feature>
<keyword evidence="5" id="KW-1185">Reference proteome</keyword>
<organism evidence="4 5">
    <name type="scientific">Rothia nasimurium</name>
    <dbReference type="NCBI Taxonomy" id="85336"/>
    <lineage>
        <taxon>Bacteria</taxon>
        <taxon>Bacillati</taxon>
        <taxon>Actinomycetota</taxon>
        <taxon>Actinomycetes</taxon>
        <taxon>Micrococcales</taxon>
        <taxon>Micrococcaceae</taxon>
        <taxon>Rothia</taxon>
    </lineage>
</organism>
<gene>
    <name evidence="4" type="ORF">A7979_05105</name>
</gene>
<dbReference type="GO" id="GO:0016491">
    <property type="term" value="F:oxidoreductase activity"/>
    <property type="evidence" value="ECO:0007669"/>
    <property type="project" value="UniProtKB-KW"/>
</dbReference>
<dbReference type="PANTHER" id="PTHR43818">
    <property type="entry name" value="BCDNA.GH03377"/>
    <property type="match status" value="1"/>
</dbReference>
<dbReference type="Pfam" id="PF22725">
    <property type="entry name" value="GFO_IDH_MocA_C3"/>
    <property type="match status" value="1"/>
</dbReference>
<dbReference type="InterPro" id="IPR000683">
    <property type="entry name" value="Gfo/Idh/MocA-like_OxRdtase_N"/>
</dbReference>
<comment type="caution">
    <text evidence="4">The sequence shown here is derived from an EMBL/GenBank/DDBJ whole genome shotgun (WGS) entry which is preliminary data.</text>
</comment>
<name>A0A1Y1RN55_9MICC</name>
<dbReference type="Proteomes" id="UP000192359">
    <property type="component" value="Unassembled WGS sequence"/>
</dbReference>